<dbReference type="Proteomes" id="UP000192277">
    <property type="component" value="Unassembled WGS sequence"/>
</dbReference>
<evidence type="ECO:0000259" key="6">
    <source>
        <dbReference type="Pfam" id="PF08281"/>
    </source>
</evidence>
<dbReference type="PANTHER" id="PTHR43133">
    <property type="entry name" value="RNA POLYMERASE ECF-TYPE SIGMA FACTO"/>
    <property type="match status" value="1"/>
</dbReference>
<dbReference type="Pfam" id="PF08281">
    <property type="entry name" value="Sigma70_r4_2"/>
    <property type="match status" value="1"/>
</dbReference>
<dbReference type="SUPFAM" id="SSF88659">
    <property type="entry name" value="Sigma3 and sigma4 domains of RNA polymerase sigma factors"/>
    <property type="match status" value="1"/>
</dbReference>
<evidence type="ECO:0000256" key="1">
    <source>
        <dbReference type="ARBA" id="ARBA00010641"/>
    </source>
</evidence>
<keyword evidence="8" id="KW-1185">Reference proteome</keyword>
<name>A0ABX3NSI1_9BACT</name>
<dbReference type="SUPFAM" id="SSF88946">
    <property type="entry name" value="Sigma2 domain of RNA polymerase sigma factors"/>
    <property type="match status" value="1"/>
</dbReference>
<comment type="similarity">
    <text evidence="1">Belongs to the sigma-70 factor family. ECF subfamily.</text>
</comment>
<gene>
    <name evidence="7" type="ORF">A4D02_09360</name>
</gene>
<dbReference type="Gene3D" id="1.10.10.10">
    <property type="entry name" value="Winged helix-like DNA-binding domain superfamily/Winged helix DNA-binding domain"/>
    <property type="match status" value="1"/>
</dbReference>
<dbReference type="EMBL" id="LWBO01000023">
    <property type="protein sequence ID" value="OQP44979.1"/>
    <property type="molecule type" value="Genomic_DNA"/>
</dbReference>
<dbReference type="InterPro" id="IPR036388">
    <property type="entry name" value="WH-like_DNA-bd_sf"/>
</dbReference>
<proteinExistence type="inferred from homology"/>
<dbReference type="InterPro" id="IPR007627">
    <property type="entry name" value="RNA_pol_sigma70_r2"/>
</dbReference>
<keyword evidence="2" id="KW-0805">Transcription regulation</keyword>
<evidence type="ECO:0000313" key="7">
    <source>
        <dbReference type="EMBL" id="OQP44979.1"/>
    </source>
</evidence>
<dbReference type="NCBIfam" id="TIGR02937">
    <property type="entry name" value="sigma70-ECF"/>
    <property type="match status" value="1"/>
</dbReference>
<dbReference type="PANTHER" id="PTHR43133:SF46">
    <property type="entry name" value="RNA POLYMERASE SIGMA-70 FACTOR ECF SUBFAMILY"/>
    <property type="match status" value="1"/>
</dbReference>
<evidence type="ECO:0000259" key="5">
    <source>
        <dbReference type="Pfam" id="PF04542"/>
    </source>
</evidence>
<evidence type="ECO:0000313" key="8">
    <source>
        <dbReference type="Proteomes" id="UP000192277"/>
    </source>
</evidence>
<dbReference type="InterPro" id="IPR013324">
    <property type="entry name" value="RNA_pol_sigma_r3/r4-like"/>
</dbReference>
<dbReference type="InterPro" id="IPR039425">
    <property type="entry name" value="RNA_pol_sigma-70-like"/>
</dbReference>
<dbReference type="Gene3D" id="1.10.1740.10">
    <property type="match status" value="1"/>
</dbReference>
<organism evidence="7 8">
    <name type="scientific">Niastella koreensis</name>
    <dbReference type="NCBI Taxonomy" id="354356"/>
    <lineage>
        <taxon>Bacteria</taxon>
        <taxon>Pseudomonadati</taxon>
        <taxon>Bacteroidota</taxon>
        <taxon>Chitinophagia</taxon>
        <taxon>Chitinophagales</taxon>
        <taxon>Chitinophagaceae</taxon>
        <taxon>Niastella</taxon>
    </lineage>
</organism>
<dbReference type="InterPro" id="IPR013325">
    <property type="entry name" value="RNA_pol_sigma_r2"/>
</dbReference>
<comment type="caution">
    <text evidence="7">The sequence shown here is derived from an EMBL/GenBank/DDBJ whole genome shotgun (WGS) entry which is preliminary data.</text>
</comment>
<dbReference type="Pfam" id="PF04542">
    <property type="entry name" value="Sigma70_r2"/>
    <property type="match status" value="1"/>
</dbReference>
<feature type="domain" description="RNA polymerase sigma factor 70 region 4 type 2" evidence="6">
    <location>
        <begin position="125"/>
        <end position="170"/>
    </location>
</feature>
<dbReference type="InterPro" id="IPR014284">
    <property type="entry name" value="RNA_pol_sigma-70_dom"/>
</dbReference>
<keyword evidence="4" id="KW-0804">Transcription</keyword>
<feature type="domain" description="RNA polymerase sigma-70 region 2" evidence="5">
    <location>
        <begin position="27"/>
        <end position="92"/>
    </location>
</feature>
<evidence type="ECO:0000256" key="2">
    <source>
        <dbReference type="ARBA" id="ARBA00023015"/>
    </source>
</evidence>
<sequence>MAYNMTEREIIEGLKGNQQLAFDRVFDEFFPQLQFFATRVTGDAEEARDIVNQVFLSLWKLRSRFETLVNIKAFLYITTRNHCFNYLRHRQRQETVKKEYGNSLEDVADEQNMELRMIETEVMKKVYEKIEELPDKCKQIFKLTYLEGLQAGEIAQKLNISTSTVTTQRHIGIKYLRAVLSEEDFLVLLLLINGSLSLIPHFA</sequence>
<accession>A0ABX3NSI1</accession>
<protein>
    <recommendedName>
        <fullName evidence="9">RNA polymerase, sigma-24 subunit, ECF subfamily</fullName>
    </recommendedName>
</protein>
<dbReference type="InterPro" id="IPR013249">
    <property type="entry name" value="RNA_pol_sigma70_r4_t2"/>
</dbReference>
<keyword evidence="3" id="KW-0731">Sigma factor</keyword>
<dbReference type="InterPro" id="IPR014327">
    <property type="entry name" value="RNA_pol_sigma70_bacteroid"/>
</dbReference>
<reference evidence="7 8" key="1">
    <citation type="submission" date="2016-04" db="EMBL/GenBank/DDBJ databases">
        <authorList>
            <person name="Chen L."/>
            <person name="Zhuang W."/>
            <person name="Wang G."/>
        </authorList>
    </citation>
    <scope>NUCLEOTIDE SEQUENCE [LARGE SCALE GENOMIC DNA]</scope>
    <source>
        <strain evidence="8">GR20</strain>
    </source>
</reference>
<evidence type="ECO:0000256" key="4">
    <source>
        <dbReference type="ARBA" id="ARBA00023163"/>
    </source>
</evidence>
<evidence type="ECO:0000256" key="3">
    <source>
        <dbReference type="ARBA" id="ARBA00023082"/>
    </source>
</evidence>
<dbReference type="NCBIfam" id="TIGR02985">
    <property type="entry name" value="Sig70_bacteroi1"/>
    <property type="match status" value="1"/>
</dbReference>
<evidence type="ECO:0008006" key="9">
    <source>
        <dbReference type="Google" id="ProtNLM"/>
    </source>
</evidence>